<reference evidence="1" key="1">
    <citation type="journal article" date="2019" name="bioRxiv">
        <title>The Genome of the Zebra Mussel, Dreissena polymorpha: A Resource for Invasive Species Research.</title>
        <authorList>
            <person name="McCartney M.A."/>
            <person name="Auch B."/>
            <person name="Kono T."/>
            <person name="Mallez S."/>
            <person name="Zhang Y."/>
            <person name="Obille A."/>
            <person name="Becker A."/>
            <person name="Abrahante J.E."/>
            <person name="Garbe J."/>
            <person name="Badalamenti J.P."/>
            <person name="Herman A."/>
            <person name="Mangelson H."/>
            <person name="Liachko I."/>
            <person name="Sullivan S."/>
            <person name="Sone E.D."/>
            <person name="Koren S."/>
            <person name="Silverstein K.A.T."/>
            <person name="Beckman K.B."/>
            <person name="Gohl D.M."/>
        </authorList>
    </citation>
    <scope>NUCLEOTIDE SEQUENCE</scope>
    <source>
        <strain evidence="1">Duluth1</strain>
        <tissue evidence="1">Whole animal</tissue>
    </source>
</reference>
<sequence length="95" mass="10794">MFAKGVPSSSPTSLKDISTARLRDLDTLFGHRTQERRKLAWFGNVIRHDSLFKIFSRAPTKLLPERLYFSHRLSAELISVNCSVCVVIVHTPLPD</sequence>
<accession>A0A9D4IIL7</accession>
<comment type="caution">
    <text evidence="1">The sequence shown here is derived from an EMBL/GenBank/DDBJ whole genome shotgun (WGS) entry which is preliminary data.</text>
</comment>
<dbReference type="EMBL" id="JAIWYP010000009">
    <property type="protein sequence ID" value="KAH3776931.1"/>
    <property type="molecule type" value="Genomic_DNA"/>
</dbReference>
<proteinExistence type="predicted"/>
<reference evidence="1" key="2">
    <citation type="submission" date="2020-11" db="EMBL/GenBank/DDBJ databases">
        <authorList>
            <person name="McCartney M.A."/>
            <person name="Auch B."/>
            <person name="Kono T."/>
            <person name="Mallez S."/>
            <person name="Becker A."/>
            <person name="Gohl D.M."/>
            <person name="Silverstein K.A.T."/>
            <person name="Koren S."/>
            <person name="Bechman K.B."/>
            <person name="Herman A."/>
            <person name="Abrahante J.E."/>
            <person name="Garbe J."/>
        </authorList>
    </citation>
    <scope>NUCLEOTIDE SEQUENCE</scope>
    <source>
        <strain evidence="1">Duluth1</strain>
        <tissue evidence="1">Whole animal</tissue>
    </source>
</reference>
<evidence type="ECO:0000313" key="1">
    <source>
        <dbReference type="EMBL" id="KAH3776931.1"/>
    </source>
</evidence>
<protein>
    <submittedName>
        <fullName evidence="1">Uncharacterized protein</fullName>
    </submittedName>
</protein>
<dbReference type="Proteomes" id="UP000828390">
    <property type="component" value="Unassembled WGS sequence"/>
</dbReference>
<gene>
    <name evidence="1" type="ORF">DPMN_178365</name>
</gene>
<name>A0A9D4IIL7_DREPO</name>
<evidence type="ECO:0000313" key="2">
    <source>
        <dbReference type="Proteomes" id="UP000828390"/>
    </source>
</evidence>
<keyword evidence="2" id="KW-1185">Reference proteome</keyword>
<dbReference type="AlphaFoldDB" id="A0A9D4IIL7"/>
<organism evidence="1 2">
    <name type="scientific">Dreissena polymorpha</name>
    <name type="common">Zebra mussel</name>
    <name type="synonym">Mytilus polymorpha</name>
    <dbReference type="NCBI Taxonomy" id="45954"/>
    <lineage>
        <taxon>Eukaryota</taxon>
        <taxon>Metazoa</taxon>
        <taxon>Spiralia</taxon>
        <taxon>Lophotrochozoa</taxon>
        <taxon>Mollusca</taxon>
        <taxon>Bivalvia</taxon>
        <taxon>Autobranchia</taxon>
        <taxon>Heteroconchia</taxon>
        <taxon>Euheterodonta</taxon>
        <taxon>Imparidentia</taxon>
        <taxon>Neoheterodontei</taxon>
        <taxon>Myida</taxon>
        <taxon>Dreissenoidea</taxon>
        <taxon>Dreissenidae</taxon>
        <taxon>Dreissena</taxon>
    </lineage>
</organism>